<dbReference type="SMART" id="SM00091">
    <property type="entry name" value="PAS"/>
    <property type="match status" value="3"/>
</dbReference>
<dbReference type="SUPFAM" id="SSF55874">
    <property type="entry name" value="ATPase domain of HSP90 chaperone/DNA topoisomerase II/histidine kinase"/>
    <property type="match status" value="1"/>
</dbReference>
<dbReference type="PANTHER" id="PTHR43065:SF50">
    <property type="entry name" value="HISTIDINE KINASE"/>
    <property type="match status" value="1"/>
</dbReference>
<dbReference type="InterPro" id="IPR036890">
    <property type="entry name" value="HATPase_C_sf"/>
</dbReference>
<dbReference type="CDD" id="cd00082">
    <property type="entry name" value="HisKA"/>
    <property type="match status" value="1"/>
</dbReference>
<dbReference type="InterPro" id="IPR036097">
    <property type="entry name" value="HisK_dim/P_sf"/>
</dbReference>
<dbReference type="GO" id="GO:0000155">
    <property type="term" value="F:phosphorelay sensor kinase activity"/>
    <property type="evidence" value="ECO:0007669"/>
    <property type="project" value="InterPro"/>
</dbReference>
<evidence type="ECO:0000256" key="5">
    <source>
        <dbReference type="ARBA" id="ARBA00022741"/>
    </source>
</evidence>
<comment type="catalytic activity">
    <reaction evidence="1">
        <text>ATP + protein L-histidine = ADP + protein N-phospho-L-histidine.</text>
        <dbReference type="EC" id="2.7.13.3"/>
    </reaction>
</comment>
<dbReference type="GO" id="GO:0005524">
    <property type="term" value="F:ATP binding"/>
    <property type="evidence" value="ECO:0007669"/>
    <property type="project" value="UniProtKB-KW"/>
</dbReference>
<evidence type="ECO:0000256" key="8">
    <source>
        <dbReference type="ARBA" id="ARBA00023012"/>
    </source>
</evidence>
<keyword evidence="7" id="KW-0067">ATP-binding</keyword>
<dbReference type="Gene3D" id="3.30.450.20">
    <property type="entry name" value="PAS domain"/>
    <property type="match status" value="4"/>
</dbReference>
<keyword evidence="3" id="KW-0597">Phosphoprotein</keyword>
<reference evidence="12 13" key="2">
    <citation type="submission" date="2018-06" db="EMBL/GenBank/DDBJ databases">
        <title>Metagenomic assembly of (sub)arctic Cyanobacteria and their associated microbiome from non-axenic cultures.</title>
        <authorList>
            <person name="Baurain D."/>
        </authorList>
    </citation>
    <scope>NUCLEOTIDE SEQUENCE [LARGE SCALE GENOMIC DNA]</scope>
    <source>
        <strain evidence="12">ULC129bin1</strain>
    </source>
</reference>
<organism evidence="12 13">
    <name type="scientific">Leptolyngbya foveolarum</name>
    <dbReference type="NCBI Taxonomy" id="47253"/>
    <lineage>
        <taxon>Bacteria</taxon>
        <taxon>Bacillati</taxon>
        <taxon>Cyanobacteriota</taxon>
        <taxon>Cyanophyceae</taxon>
        <taxon>Leptolyngbyales</taxon>
        <taxon>Leptolyngbyaceae</taxon>
        <taxon>Leptolyngbya group</taxon>
        <taxon>Leptolyngbya</taxon>
    </lineage>
</organism>
<dbReference type="Proteomes" id="UP000249354">
    <property type="component" value="Unassembled WGS sequence"/>
</dbReference>
<dbReference type="InterPro" id="IPR000014">
    <property type="entry name" value="PAS"/>
</dbReference>
<evidence type="ECO:0000256" key="7">
    <source>
        <dbReference type="ARBA" id="ARBA00022840"/>
    </source>
</evidence>
<dbReference type="EMBL" id="QBMC01000144">
    <property type="protein sequence ID" value="PZO12620.1"/>
    <property type="molecule type" value="Genomic_DNA"/>
</dbReference>
<proteinExistence type="predicted"/>
<evidence type="ECO:0000256" key="1">
    <source>
        <dbReference type="ARBA" id="ARBA00000085"/>
    </source>
</evidence>
<keyword evidence="8" id="KW-0902">Two-component regulatory system</keyword>
<dbReference type="InterPro" id="IPR035965">
    <property type="entry name" value="PAS-like_dom_sf"/>
</dbReference>
<dbReference type="PANTHER" id="PTHR43065">
    <property type="entry name" value="SENSOR HISTIDINE KINASE"/>
    <property type="match status" value="1"/>
</dbReference>
<dbReference type="InterPro" id="IPR004358">
    <property type="entry name" value="Sig_transdc_His_kin-like_C"/>
</dbReference>
<keyword evidence="4" id="KW-0808">Transferase</keyword>
<reference evidence="13" key="1">
    <citation type="submission" date="2018-04" db="EMBL/GenBank/DDBJ databases">
        <authorList>
            <person name="Cornet L."/>
        </authorList>
    </citation>
    <scope>NUCLEOTIDE SEQUENCE [LARGE SCALE GENOMIC DNA]</scope>
</reference>
<gene>
    <name evidence="12" type="ORF">DCF25_17345</name>
</gene>
<evidence type="ECO:0000313" key="13">
    <source>
        <dbReference type="Proteomes" id="UP000249354"/>
    </source>
</evidence>
<evidence type="ECO:0000256" key="4">
    <source>
        <dbReference type="ARBA" id="ARBA00022679"/>
    </source>
</evidence>
<name>A0A2W4U0P2_9CYAN</name>
<dbReference type="SUPFAM" id="SSF47384">
    <property type="entry name" value="Homodimeric domain of signal transducing histidine kinase"/>
    <property type="match status" value="1"/>
</dbReference>
<dbReference type="PROSITE" id="PS50113">
    <property type="entry name" value="PAC"/>
    <property type="match status" value="3"/>
</dbReference>
<feature type="domain" description="PAS" evidence="10">
    <location>
        <begin position="271"/>
        <end position="342"/>
    </location>
</feature>
<dbReference type="InterPro" id="IPR003661">
    <property type="entry name" value="HisK_dim/P_dom"/>
</dbReference>
<dbReference type="InterPro" id="IPR000700">
    <property type="entry name" value="PAS-assoc_C"/>
</dbReference>
<dbReference type="PROSITE" id="PS50112">
    <property type="entry name" value="PAS"/>
    <property type="match status" value="2"/>
</dbReference>
<keyword evidence="6" id="KW-0418">Kinase</keyword>
<dbReference type="CDD" id="cd00130">
    <property type="entry name" value="PAS"/>
    <property type="match status" value="1"/>
</dbReference>
<dbReference type="EC" id="2.7.13.3" evidence="2"/>
<protein>
    <recommendedName>
        <fullName evidence="2">histidine kinase</fullName>
        <ecNumber evidence="2">2.7.13.3</ecNumber>
    </recommendedName>
</protein>
<dbReference type="Pfam" id="PF08448">
    <property type="entry name" value="PAS_4"/>
    <property type="match status" value="2"/>
</dbReference>
<dbReference type="AlphaFoldDB" id="A0A2W4U0P2"/>
<feature type="domain" description="PAC" evidence="11">
    <location>
        <begin position="477"/>
        <end position="528"/>
    </location>
</feature>
<accession>A0A2W4U0P2</accession>
<dbReference type="InterPro" id="IPR013767">
    <property type="entry name" value="PAS_fold"/>
</dbReference>
<feature type="domain" description="PAC" evidence="11">
    <location>
        <begin position="344"/>
        <end position="396"/>
    </location>
</feature>
<evidence type="ECO:0000259" key="11">
    <source>
        <dbReference type="PROSITE" id="PS50113"/>
    </source>
</evidence>
<comment type="caution">
    <text evidence="12">The sequence shown here is derived from an EMBL/GenBank/DDBJ whole genome shotgun (WGS) entry which is preliminary data.</text>
</comment>
<keyword evidence="5" id="KW-0547">Nucleotide-binding</keyword>
<evidence type="ECO:0000259" key="10">
    <source>
        <dbReference type="PROSITE" id="PS50112"/>
    </source>
</evidence>
<evidence type="ECO:0000256" key="2">
    <source>
        <dbReference type="ARBA" id="ARBA00012438"/>
    </source>
</evidence>
<evidence type="ECO:0000313" key="12">
    <source>
        <dbReference type="EMBL" id="PZO12620.1"/>
    </source>
</evidence>
<dbReference type="PRINTS" id="PR00344">
    <property type="entry name" value="BCTRLSENSOR"/>
</dbReference>
<feature type="domain" description="Histidine kinase" evidence="9">
    <location>
        <begin position="569"/>
        <end position="815"/>
    </location>
</feature>
<dbReference type="Gene3D" id="3.30.565.10">
    <property type="entry name" value="Histidine kinase-like ATPase, C-terminal domain"/>
    <property type="match status" value="1"/>
</dbReference>
<evidence type="ECO:0000259" key="9">
    <source>
        <dbReference type="PROSITE" id="PS50109"/>
    </source>
</evidence>
<feature type="domain" description="PAS" evidence="10">
    <location>
        <begin position="149"/>
        <end position="221"/>
    </location>
</feature>
<dbReference type="Pfam" id="PF00989">
    <property type="entry name" value="PAS"/>
    <property type="match status" value="2"/>
</dbReference>
<dbReference type="GO" id="GO:0006355">
    <property type="term" value="P:regulation of DNA-templated transcription"/>
    <property type="evidence" value="ECO:0007669"/>
    <property type="project" value="InterPro"/>
</dbReference>
<sequence length="818" mass="91095">MAMPSPMGSAVQSSTDLLSTDLLPKVDPLAVYKALWEDETVGRAVLEVLDGGEHFRVLSLNSAIAEPLLRDIVQRYRDRCAHCVQTEQPVNFEIEPPAAVGLPSKPEAEKWWKINIFPLRNEAGQIHQLLLKATDLSEFKQTEARLKAAVQDARVIIDNVREAVFIHTPNGKIIDVNEQVLKLFRISRAAALSYRITHEYATPESPVHLLPEMWQRAMQGERVDMEWPAKCPSDGTLLSLEVTLQKVVLSGQAQLMACVRDVSDRKQIEAEQSRLLAILEATPDLVGIADAQGNNLYLNRAGQKMLGISAETSTCFHVSQTMSPSQQELFQSVVMPHLMEHDIWKGELSLFDKTGKEFPVSQVVIAHKDASGAFEYMSTIMRDISVEKAAEEKLRDREQFLDSIYSGADIVIFAWDIFTEEGSLQARCSGWNPNCAASNGMSAEDVLGKTPPEVFGTEQGTAIAQNFFRCANQKQSIGYEEKIIIEDEPTWWTTKLTPIQNQTGQVYRVVGTTTNITELKLNTLELEVYSQRQSEQAEALSAALLELKRTQSQIVQSEKMSSLGQMVAGVAHEINNPVNFIHANLNPASSYAVELLDLIALYQREYPQPSLALVEMLEELDFDFIKKDFMELLASMKIGTQRIKEIVLSLRNFSRLDESEIKEVDIHMGIDSTLVILGHKLKANALQIPVDVIKDYQLSRLVECYPSQLNQVVMNILANAIDALDQTHQPQIHIATQACDNFAVITISDNGPGMPEEIQARIFDPFFTTKSIGKGTGMGLSISYQIVTEKHGGTISVSTQAEQGTQFTIRIPLAQKLS</sequence>
<dbReference type="SUPFAM" id="SSF55785">
    <property type="entry name" value="PYP-like sensor domain (PAS domain)"/>
    <property type="match status" value="3"/>
</dbReference>
<dbReference type="InterPro" id="IPR013656">
    <property type="entry name" value="PAS_4"/>
</dbReference>
<feature type="domain" description="PAC" evidence="11">
    <location>
        <begin position="96"/>
        <end position="148"/>
    </location>
</feature>
<dbReference type="InterPro" id="IPR003594">
    <property type="entry name" value="HATPase_dom"/>
</dbReference>
<dbReference type="SMART" id="SM00387">
    <property type="entry name" value="HATPase_c"/>
    <property type="match status" value="1"/>
</dbReference>
<dbReference type="NCBIfam" id="TIGR00229">
    <property type="entry name" value="sensory_box"/>
    <property type="match status" value="3"/>
</dbReference>
<dbReference type="Pfam" id="PF02518">
    <property type="entry name" value="HATPase_c"/>
    <property type="match status" value="1"/>
</dbReference>
<evidence type="ECO:0000256" key="3">
    <source>
        <dbReference type="ARBA" id="ARBA00022553"/>
    </source>
</evidence>
<dbReference type="PROSITE" id="PS50109">
    <property type="entry name" value="HIS_KIN"/>
    <property type="match status" value="1"/>
</dbReference>
<evidence type="ECO:0000256" key="6">
    <source>
        <dbReference type="ARBA" id="ARBA00022777"/>
    </source>
</evidence>
<dbReference type="InterPro" id="IPR005467">
    <property type="entry name" value="His_kinase_dom"/>
</dbReference>
<dbReference type="Gene3D" id="1.10.287.130">
    <property type="match status" value="1"/>
</dbReference>